<name>A0A518FNH5_9PLAN</name>
<dbReference type="PANTHER" id="PTHR43877">
    <property type="entry name" value="AMINOALKYLPHOSPHONATE N-ACETYLTRANSFERASE-RELATED-RELATED"/>
    <property type="match status" value="1"/>
</dbReference>
<feature type="domain" description="N-acetyltransferase" evidence="3">
    <location>
        <begin position="1"/>
        <end position="143"/>
    </location>
</feature>
<evidence type="ECO:0000313" key="4">
    <source>
        <dbReference type="EMBL" id="QDV17815.1"/>
    </source>
</evidence>
<dbReference type="CDD" id="cd04301">
    <property type="entry name" value="NAT_SF"/>
    <property type="match status" value="1"/>
</dbReference>
<reference evidence="4 5" key="1">
    <citation type="submission" date="2019-02" db="EMBL/GenBank/DDBJ databases">
        <title>Deep-cultivation of Planctomycetes and their phenomic and genomic characterization uncovers novel biology.</title>
        <authorList>
            <person name="Wiegand S."/>
            <person name="Jogler M."/>
            <person name="Boedeker C."/>
            <person name="Pinto D."/>
            <person name="Vollmers J."/>
            <person name="Rivas-Marin E."/>
            <person name="Kohn T."/>
            <person name="Peeters S.H."/>
            <person name="Heuer A."/>
            <person name="Rast P."/>
            <person name="Oberbeckmann S."/>
            <person name="Bunk B."/>
            <person name="Jeske O."/>
            <person name="Meyerdierks A."/>
            <person name="Storesund J.E."/>
            <person name="Kallscheuer N."/>
            <person name="Luecker S."/>
            <person name="Lage O.M."/>
            <person name="Pohl T."/>
            <person name="Merkel B.J."/>
            <person name="Hornburger P."/>
            <person name="Mueller R.-W."/>
            <person name="Bruemmer F."/>
            <person name="Labrenz M."/>
            <person name="Spormann A.M."/>
            <person name="Op den Camp H."/>
            <person name="Overmann J."/>
            <person name="Amann R."/>
            <person name="Jetten M.S.M."/>
            <person name="Mascher T."/>
            <person name="Medema M.H."/>
            <person name="Devos D.P."/>
            <person name="Kaster A.-K."/>
            <person name="Ovreas L."/>
            <person name="Rohde M."/>
            <person name="Galperin M.Y."/>
            <person name="Jogler C."/>
        </authorList>
    </citation>
    <scope>NUCLEOTIDE SEQUENCE [LARGE SCALE GENOMIC DNA]</scope>
    <source>
        <strain evidence="4 5">Pan153</strain>
    </source>
</reference>
<dbReference type="PROSITE" id="PS51186">
    <property type="entry name" value="GNAT"/>
    <property type="match status" value="1"/>
</dbReference>
<dbReference type="PANTHER" id="PTHR43877:SF2">
    <property type="entry name" value="AMINOALKYLPHOSPHONATE N-ACETYLTRANSFERASE-RELATED"/>
    <property type="match status" value="1"/>
</dbReference>
<evidence type="ECO:0000256" key="1">
    <source>
        <dbReference type="ARBA" id="ARBA00022679"/>
    </source>
</evidence>
<evidence type="ECO:0000259" key="3">
    <source>
        <dbReference type="PROSITE" id="PS51186"/>
    </source>
</evidence>
<evidence type="ECO:0000256" key="2">
    <source>
        <dbReference type="ARBA" id="ARBA00023315"/>
    </source>
</evidence>
<dbReference type="Gene3D" id="3.40.630.30">
    <property type="match status" value="1"/>
</dbReference>
<dbReference type="RefSeq" id="WP_145455894.1">
    <property type="nucleotide sequence ID" value="NZ_CP036317.1"/>
</dbReference>
<dbReference type="EC" id="2.3.1.-" evidence="4"/>
<dbReference type="Proteomes" id="UP000320839">
    <property type="component" value="Chromosome"/>
</dbReference>
<dbReference type="OrthoDB" id="9796171at2"/>
<dbReference type="InterPro" id="IPR016181">
    <property type="entry name" value="Acyl_CoA_acyltransferase"/>
</dbReference>
<dbReference type="EMBL" id="CP036317">
    <property type="protein sequence ID" value="QDV17815.1"/>
    <property type="molecule type" value="Genomic_DNA"/>
</dbReference>
<dbReference type="InterPro" id="IPR000182">
    <property type="entry name" value="GNAT_dom"/>
</dbReference>
<organism evidence="4 5">
    <name type="scientific">Gimesia panareensis</name>
    <dbReference type="NCBI Taxonomy" id="2527978"/>
    <lineage>
        <taxon>Bacteria</taxon>
        <taxon>Pseudomonadati</taxon>
        <taxon>Planctomycetota</taxon>
        <taxon>Planctomycetia</taxon>
        <taxon>Planctomycetales</taxon>
        <taxon>Planctomycetaceae</taxon>
        <taxon>Gimesia</taxon>
    </lineage>
</organism>
<keyword evidence="1 4" id="KW-0808">Transferase</keyword>
<proteinExistence type="predicted"/>
<gene>
    <name evidence="4" type="primary">yjcF</name>
    <name evidence="4" type="ORF">Pan153_24710</name>
</gene>
<dbReference type="InterPro" id="IPR050832">
    <property type="entry name" value="Bact_Acetyltransf"/>
</dbReference>
<sequence length="145" mass="16330">MLFLEIPFQSDWYAQACVLRNQVLRLPLGLDLQTEDLSPESEYLHFGIEQEGQIVAYVLAVPMSDERAKLRQMAVAAAYQGQGLGRRLLELVEASLKQKGIQMLELDARKEAVGFYEKLGYAVEGDEFISVTIPHQRMTKAIVAD</sequence>
<dbReference type="SUPFAM" id="SSF55729">
    <property type="entry name" value="Acyl-CoA N-acyltransferases (Nat)"/>
    <property type="match status" value="1"/>
</dbReference>
<evidence type="ECO:0000313" key="5">
    <source>
        <dbReference type="Proteomes" id="UP000320839"/>
    </source>
</evidence>
<dbReference type="AlphaFoldDB" id="A0A518FNH5"/>
<dbReference type="GO" id="GO:0016747">
    <property type="term" value="F:acyltransferase activity, transferring groups other than amino-acyl groups"/>
    <property type="evidence" value="ECO:0007669"/>
    <property type="project" value="InterPro"/>
</dbReference>
<dbReference type="Pfam" id="PF13673">
    <property type="entry name" value="Acetyltransf_10"/>
    <property type="match status" value="1"/>
</dbReference>
<keyword evidence="2 4" id="KW-0012">Acyltransferase</keyword>
<protein>
    <submittedName>
        <fullName evidence="4">Putative N-acetyltransferase YjcF</fullName>
        <ecNumber evidence="4">2.3.1.-</ecNumber>
    </submittedName>
</protein>
<accession>A0A518FNH5</accession>